<organism evidence="1 2">
    <name type="scientific">Tautonia plasticadhaerens</name>
    <dbReference type="NCBI Taxonomy" id="2527974"/>
    <lineage>
        <taxon>Bacteria</taxon>
        <taxon>Pseudomonadati</taxon>
        <taxon>Planctomycetota</taxon>
        <taxon>Planctomycetia</taxon>
        <taxon>Isosphaerales</taxon>
        <taxon>Isosphaeraceae</taxon>
        <taxon>Tautonia</taxon>
    </lineage>
</organism>
<evidence type="ECO:0000313" key="2">
    <source>
        <dbReference type="Proteomes" id="UP000317835"/>
    </source>
</evidence>
<dbReference type="KEGG" id="tpla:ElP_48900"/>
<dbReference type="RefSeq" id="WP_145274056.1">
    <property type="nucleotide sequence ID" value="NZ_CP036426.1"/>
</dbReference>
<evidence type="ECO:0000313" key="1">
    <source>
        <dbReference type="EMBL" id="QDV36959.1"/>
    </source>
</evidence>
<keyword evidence="2" id="KW-1185">Reference proteome</keyword>
<dbReference type="Proteomes" id="UP000317835">
    <property type="component" value="Chromosome"/>
</dbReference>
<gene>
    <name evidence="1" type="ORF">ElP_48900</name>
</gene>
<protein>
    <submittedName>
        <fullName evidence="1">Uncharacterized protein</fullName>
    </submittedName>
</protein>
<sequence length="197" mass="22597">MDIPSLKWRRISPGWYQAELQSPTGTTKLSIERQTRFKIHHCRIDYPDGTRWTSDRDSLDKAKFACEWQLNEDVESKLGWKKSDYTEMIQRVTIHPGSEASVGPVVDALKGLGFAESEIRVLRLGEGDSIDRILAYRDDSVDGPPGRLDFERSSDLFEEIWSRVGYVRIQLDLFRKGGETISGPSLFEWIDDRKTDG</sequence>
<dbReference type="EMBL" id="CP036426">
    <property type="protein sequence ID" value="QDV36959.1"/>
    <property type="molecule type" value="Genomic_DNA"/>
</dbReference>
<accession>A0A518H7W4</accession>
<proteinExistence type="predicted"/>
<dbReference type="AlphaFoldDB" id="A0A518H7W4"/>
<reference evidence="1 2" key="1">
    <citation type="submission" date="2019-02" db="EMBL/GenBank/DDBJ databases">
        <title>Deep-cultivation of Planctomycetes and their phenomic and genomic characterization uncovers novel biology.</title>
        <authorList>
            <person name="Wiegand S."/>
            <person name="Jogler M."/>
            <person name="Boedeker C."/>
            <person name="Pinto D."/>
            <person name="Vollmers J."/>
            <person name="Rivas-Marin E."/>
            <person name="Kohn T."/>
            <person name="Peeters S.H."/>
            <person name="Heuer A."/>
            <person name="Rast P."/>
            <person name="Oberbeckmann S."/>
            <person name="Bunk B."/>
            <person name="Jeske O."/>
            <person name="Meyerdierks A."/>
            <person name="Storesund J.E."/>
            <person name="Kallscheuer N."/>
            <person name="Luecker S."/>
            <person name="Lage O.M."/>
            <person name="Pohl T."/>
            <person name="Merkel B.J."/>
            <person name="Hornburger P."/>
            <person name="Mueller R.-W."/>
            <person name="Bruemmer F."/>
            <person name="Labrenz M."/>
            <person name="Spormann A.M."/>
            <person name="Op den Camp H."/>
            <person name="Overmann J."/>
            <person name="Amann R."/>
            <person name="Jetten M.S.M."/>
            <person name="Mascher T."/>
            <person name="Medema M.H."/>
            <person name="Devos D.P."/>
            <person name="Kaster A.-K."/>
            <person name="Ovreas L."/>
            <person name="Rohde M."/>
            <person name="Galperin M.Y."/>
            <person name="Jogler C."/>
        </authorList>
    </citation>
    <scope>NUCLEOTIDE SEQUENCE [LARGE SCALE GENOMIC DNA]</scope>
    <source>
        <strain evidence="1 2">ElP</strain>
    </source>
</reference>
<name>A0A518H7W4_9BACT</name>